<evidence type="ECO:0000259" key="1">
    <source>
        <dbReference type="Pfam" id="PF01261"/>
    </source>
</evidence>
<dbReference type="InterPro" id="IPR036237">
    <property type="entry name" value="Xyl_isomerase-like_sf"/>
</dbReference>
<comment type="caution">
    <text evidence="2">The sequence shown here is derived from an EMBL/GenBank/DDBJ whole genome shotgun (WGS) entry which is preliminary data.</text>
</comment>
<reference evidence="2" key="1">
    <citation type="submission" date="2020-08" db="EMBL/GenBank/DDBJ databases">
        <title>Genome public.</title>
        <authorList>
            <person name="Liu C."/>
            <person name="Sun Q."/>
        </authorList>
    </citation>
    <scope>NUCLEOTIDE SEQUENCE</scope>
    <source>
        <strain evidence="2">NSJ-15</strain>
    </source>
</reference>
<dbReference type="SUPFAM" id="SSF51658">
    <property type="entry name" value="Xylose isomerase-like"/>
    <property type="match status" value="1"/>
</dbReference>
<dbReference type="RefSeq" id="WP_154824580.1">
    <property type="nucleotide sequence ID" value="NZ_JACRTL010000001.1"/>
</dbReference>
<accession>A0A8J6PCK6</accession>
<dbReference type="AlphaFoldDB" id="A0A8J6PCK6"/>
<organism evidence="2 3">
    <name type="scientific">Massiliimalia timonensis</name>
    <dbReference type="NCBI Taxonomy" id="1987501"/>
    <lineage>
        <taxon>Bacteria</taxon>
        <taxon>Bacillati</taxon>
        <taxon>Bacillota</taxon>
        <taxon>Clostridia</taxon>
        <taxon>Eubacteriales</taxon>
        <taxon>Oscillospiraceae</taxon>
        <taxon>Massiliimalia</taxon>
    </lineage>
</organism>
<proteinExistence type="predicted"/>
<dbReference type="PANTHER" id="PTHR12110">
    <property type="entry name" value="HYDROXYPYRUVATE ISOMERASE"/>
    <property type="match status" value="1"/>
</dbReference>
<evidence type="ECO:0000313" key="3">
    <source>
        <dbReference type="Proteomes" id="UP000632659"/>
    </source>
</evidence>
<protein>
    <submittedName>
        <fullName evidence="2">TIM barrel protein</fullName>
    </submittedName>
</protein>
<name>A0A8J6PCK6_9FIRM</name>
<dbReference type="InterPro" id="IPR013022">
    <property type="entry name" value="Xyl_isomerase-like_TIM-brl"/>
</dbReference>
<evidence type="ECO:0000313" key="2">
    <source>
        <dbReference type="EMBL" id="MBC8610006.1"/>
    </source>
</evidence>
<gene>
    <name evidence="2" type="ORF">H8702_02575</name>
</gene>
<feature type="domain" description="Xylose isomerase-like TIM barrel" evidence="1">
    <location>
        <begin position="26"/>
        <end position="231"/>
    </location>
</feature>
<dbReference type="Gene3D" id="3.20.20.150">
    <property type="entry name" value="Divalent-metal-dependent TIM barrel enzymes"/>
    <property type="match status" value="1"/>
</dbReference>
<dbReference type="PANTHER" id="PTHR12110:SF41">
    <property type="entry name" value="INOSOSE DEHYDRATASE"/>
    <property type="match status" value="1"/>
</dbReference>
<keyword evidence="3" id="KW-1185">Reference proteome</keyword>
<dbReference type="Pfam" id="PF01261">
    <property type="entry name" value="AP_endonuc_2"/>
    <property type="match status" value="1"/>
</dbReference>
<sequence length="275" mass="31218">MEKILIAAPLYILREEAQKDLFGVLERLHEIGYDGVELLGLFGKKPEELRKKLDQLGMKALGDHVSTTDFLRDPQQVIADHKILGCEYLTIGWPDRDLLPGQPAYEAAIQDIQTLSALCVQEGITPLYHNHDFEFRIIPSTLDRVMEYGKQHGLCLEPDLGWMLFGGADPASYLKLYQDCSPVIHLKDVYALSFEQAGKGEELGEEKARPEKGFFEFRPVGYGLLDLPRLMPLCLACQPKWLVADHDLAYDRDSYEDLAWSLSYIRNMLKICGKS</sequence>
<dbReference type="InterPro" id="IPR050312">
    <property type="entry name" value="IolE/XylAMocC-like"/>
</dbReference>
<dbReference type="Proteomes" id="UP000632659">
    <property type="component" value="Unassembled WGS sequence"/>
</dbReference>
<dbReference type="EMBL" id="JACRTL010000001">
    <property type="protein sequence ID" value="MBC8610006.1"/>
    <property type="molecule type" value="Genomic_DNA"/>
</dbReference>